<comment type="caution">
    <text evidence="3">The sequence shown here is derived from an EMBL/GenBank/DDBJ whole genome shotgun (WGS) entry which is preliminary data.</text>
</comment>
<dbReference type="Pfam" id="PF00092">
    <property type="entry name" value="VWA"/>
    <property type="match status" value="1"/>
</dbReference>
<keyword evidence="4" id="KW-1185">Reference proteome</keyword>
<dbReference type="InterPro" id="IPR002035">
    <property type="entry name" value="VWF_A"/>
</dbReference>
<organism evidence="3 4">
    <name type="scientific">Paramuricea clavata</name>
    <name type="common">Red gorgonian</name>
    <name type="synonym">Violescent sea-whip</name>
    <dbReference type="NCBI Taxonomy" id="317549"/>
    <lineage>
        <taxon>Eukaryota</taxon>
        <taxon>Metazoa</taxon>
        <taxon>Cnidaria</taxon>
        <taxon>Anthozoa</taxon>
        <taxon>Octocorallia</taxon>
        <taxon>Malacalcyonacea</taxon>
        <taxon>Plexauridae</taxon>
        <taxon>Paramuricea</taxon>
    </lineage>
</organism>
<protein>
    <submittedName>
        <fullName evidence="3">Uncharacterized protein</fullName>
    </submittedName>
</protein>
<feature type="signal peptide" evidence="2">
    <location>
        <begin position="1"/>
        <end position="19"/>
    </location>
</feature>
<dbReference type="Proteomes" id="UP001152795">
    <property type="component" value="Unassembled WGS sequence"/>
</dbReference>
<feature type="chain" id="PRO_5043870816" evidence="2">
    <location>
        <begin position="20"/>
        <end position="344"/>
    </location>
</feature>
<evidence type="ECO:0000313" key="3">
    <source>
        <dbReference type="EMBL" id="CAB4010633.1"/>
    </source>
</evidence>
<dbReference type="EMBL" id="CACRXK020006854">
    <property type="protein sequence ID" value="CAB4010633.1"/>
    <property type="molecule type" value="Genomic_DNA"/>
</dbReference>
<evidence type="ECO:0000256" key="2">
    <source>
        <dbReference type="SAM" id="SignalP"/>
    </source>
</evidence>
<dbReference type="PANTHER" id="PTHR24020">
    <property type="entry name" value="COLLAGEN ALPHA"/>
    <property type="match status" value="1"/>
</dbReference>
<dbReference type="InterPro" id="IPR050525">
    <property type="entry name" value="ECM_Assembly_Org"/>
</dbReference>
<feature type="non-terminal residue" evidence="3">
    <location>
        <position position="1"/>
    </location>
</feature>
<dbReference type="InterPro" id="IPR036465">
    <property type="entry name" value="vWFA_dom_sf"/>
</dbReference>
<gene>
    <name evidence="3" type="ORF">PACLA_8A064642</name>
</gene>
<dbReference type="Gene3D" id="3.40.50.410">
    <property type="entry name" value="von Willebrand factor, type A domain"/>
    <property type="match status" value="1"/>
</dbReference>
<dbReference type="OrthoDB" id="6022609at2759"/>
<evidence type="ECO:0000256" key="1">
    <source>
        <dbReference type="SAM" id="MobiDB-lite"/>
    </source>
</evidence>
<keyword evidence="2" id="KW-0732">Signal</keyword>
<feature type="compositionally biased region" description="Low complexity" evidence="1">
    <location>
        <begin position="59"/>
        <end position="71"/>
    </location>
</feature>
<dbReference type="PROSITE" id="PS50234">
    <property type="entry name" value="VWFA"/>
    <property type="match status" value="1"/>
</dbReference>
<dbReference type="PANTHER" id="PTHR24020:SF20">
    <property type="entry name" value="PH DOMAIN-CONTAINING PROTEIN"/>
    <property type="match status" value="1"/>
</dbReference>
<dbReference type="AlphaFoldDB" id="A0A6S7I2E5"/>
<feature type="region of interest" description="Disordered" evidence="1">
    <location>
        <begin position="43"/>
        <end position="71"/>
    </location>
</feature>
<proteinExistence type="predicted"/>
<dbReference type="SUPFAM" id="SSF53300">
    <property type="entry name" value="vWA-like"/>
    <property type="match status" value="1"/>
</dbReference>
<accession>A0A6S7I2E5</accession>
<evidence type="ECO:0000313" key="4">
    <source>
        <dbReference type="Proteomes" id="UP001152795"/>
    </source>
</evidence>
<sequence>MTSWSIYVGCLFLVAYTKASYGSTKIRQETSFRNEIPVNQREKSLAKHENGITDQKNFSSSSEKSTSRCGSSIIKWDHNKERNRKVQKINISESGHFKRTKYGILNRTRNIKRINSRQLIVNHVKKEKNRTNNSSTSVSSYHKERISAFVNGTKREEVFGENKMDLVFVVGGSKDENFDISGHYKMCLTLADSIAEKYDIDRDKVRVALVTYGALSKMTFDLQDYSDKELLKNAFLKAEYPGAGSETAQALDMVRSSVLPTGREGHIAKVVVLITAGVSQDSAPDIAQQLKDTGVEIYTVGIGPEVDRRQLEVIASNPKEDHVFVTAFEDAPSVAGPLSYTLSK</sequence>
<dbReference type="SMART" id="SM00327">
    <property type="entry name" value="VWA"/>
    <property type="match status" value="1"/>
</dbReference>
<reference evidence="3" key="1">
    <citation type="submission" date="2020-04" db="EMBL/GenBank/DDBJ databases">
        <authorList>
            <person name="Alioto T."/>
            <person name="Alioto T."/>
            <person name="Gomez Garrido J."/>
        </authorList>
    </citation>
    <scope>NUCLEOTIDE SEQUENCE</scope>
    <source>
        <strain evidence="3">A484AB</strain>
    </source>
</reference>
<name>A0A6S7I2E5_PARCT</name>